<feature type="domain" description="DUF1846" evidence="1">
    <location>
        <begin position="2"/>
        <end position="152"/>
    </location>
</feature>
<dbReference type="AlphaFoldDB" id="D9PHJ4"/>
<reference evidence="2" key="2">
    <citation type="journal article" date="2011" name="Microb. Ecol.">
        <title>Taxonomic and Functional Metagenomic Profiling of the Microbial Community in the Anoxic Sediment of a Sub-saline Shallow Lake (Laguna de Carrizo, Central Spain).</title>
        <authorList>
            <person name="Ferrer M."/>
            <person name="Guazzaroni M.E."/>
            <person name="Richter M."/>
            <person name="Garcia-Salamanca A."/>
            <person name="Yarza P."/>
            <person name="Suarez-Suarez A."/>
            <person name="Solano J."/>
            <person name="Alcaide M."/>
            <person name="van Dillewijn P."/>
            <person name="Molina-Henares M.A."/>
            <person name="Lopez-Cortes N."/>
            <person name="Al-Ramahi Y."/>
            <person name="Guerrero C."/>
            <person name="Acosta A."/>
            <person name="de Eugenio L.I."/>
            <person name="Martinez V."/>
            <person name="Marques S."/>
            <person name="Rojo F."/>
            <person name="Santero E."/>
            <person name="Genilloud O."/>
            <person name="Perez-Perez J."/>
            <person name="Rossello-Mora R."/>
            <person name="Ramos J.L."/>
        </authorList>
    </citation>
    <scope>NUCLEOTIDE SEQUENCE</scope>
</reference>
<protein>
    <recommendedName>
        <fullName evidence="1">DUF1846 domain-containing protein</fullName>
    </recommendedName>
</protein>
<accession>D9PHJ4</accession>
<reference evidence="2" key="1">
    <citation type="submission" date="2010-07" db="EMBL/GenBank/DDBJ databases">
        <authorList>
            <consortium name="CONSOLIDER consortium CSD2007-00005"/>
            <person name="Guazzaroni M.-E."/>
            <person name="Richter M."/>
            <person name="Garcia-Salamanca A."/>
            <person name="Yarza P."/>
            <person name="Ferrer M."/>
        </authorList>
    </citation>
    <scope>NUCLEOTIDE SEQUENCE</scope>
</reference>
<evidence type="ECO:0000259" key="1">
    <source>
        <dbReference type="Pfam" id="PF20921"/>
    </source>
</evidence>
<dbReference type="InterPro" id="IPR048441">
    <property type="entry name" value="DUF1846_C"/>
</dbReference>
<feature type="non-terminal residue" evidence="2">
    <location>
        <position position="1"/>
    </location>
</feature>
<name>D9PHJ4_9ZZZZ</name>
<proteinExistence type="predicted"/>
<dbReference type="EMBL" id="ADZX01000373">
    <property type="protein sequence ID" value="EFK96970.1"/>
    <property type="molecule type" value="Genomic_DNA"/>
</dbReference>
<organism evidence="2">
    <name type="scientific">sediment metagenome</name>
    <dbReference type="NCBI Taxonomy" id="749907"/>
    <lineage>
        <taxon>unclassified sequences</taxon>
        <taxon>metagenomes</taxon>
        <taxon>ecological metagenomes</taxon>
    </lineage>
</organism>
<gene>
    <name evidence="2" type="ORF">LDC_0994</name>
</gene>
<dbReference type="Gene3D" id="3.40.140.40">
    <property type="entry name" value="Domain of unknown function (DUF1846), C-terminal subdomain"/>
    <property type="match status" value="1"/>
</dbReference>
<comment type="caution">
    <text evidence="2">The sequence shown here is derived from an EMBL/GenBank/DDBJ whole genome shotgun (WGS) entry which is preliminary data.</text>
</comment>
<sequence length="161" mass="17402">RPTVLPAREAAREAERKHRGRQSVFCGAAIALENGRVITGRNSALLYATSAAILNAVKTLAKIPDKIPLLPASVIKNLVSLKKDILEMKSESLDLEETLIALSISAAVNPAAEETLARLKNLRGCDLHMTHIPSPGDEEGLRKLGINATTDAIPTSRYFLR</sequence>
<evidence type="ECO:0000313" key="2">
    <source>
        <dbReference type="EMBL" id="EFK96970.1"/>
    </source>
</evidence>
<dbReference type="Pfam" id="PF20921">
    <property type="entry name" value="DUF1846_C"/>
    <property type="match status" value="1"/>
</dbReference>